<accession>A0A8K0IHD2</accession>
<dbReference type="InterPro" id="IPR022644">
    <property type="entry name" value="De-COase2_N"/>
</dbReference>
<dbReference type="PANTHER" id="PTHR43295:SF1">
    <property type="entry name" value="ARGININE DECARBOXYLASE 1, CHLOROPLASTIC-RELATED"/>
    <property type="match status" value="1"/>
</dbReference>
<evidence type="ECO:0000256" key="3">
    <source>
        <dbReference type="ARBA" id="ARBA00004773"/>
    </source>
</evidence>
<dbReference type="InterPro" id="IPR009006">
    <property type="entry name" value="Ala_racemase/Decarboxylase_C"/>
</dbReference>
<proteinExistence type="inferred from homology"/>
<gene>
    <name evidence="16" type="ORF">COCNU_08G006000</name>
</gene>
<dbReference type="PANTHER" id="PTHR43295">
    <property type="entry name" value="ARGININE DECARBOXYLASE"/>
    <property type="match status" value="1"/>
</dbReference>
<dbReference type="Pfam" id="PF02784">
    <property type="entry name" value="Orn_Arg_deC_N"/>
    <property type="match status" value="1"/>
</dbReference>
<evidence type="ECO:0000256" key="2">
    <source>
        <dbReference type="ARBA" id="ARBA00001946"/>
    </source>
</evidence>
<dbReference type="SUPFAM" id="SSF50621">
    <property type="entry name" value="Alanine racemase C-terminal domain-like"/>
    <property type="match status" value="1"/>
</dbReference>
<dbReference type="GO" id="GO:0008792">
    <property type="term" value="F:arginine decarboxylase activity"/>
    <property type="evidence" value="ECO:0007669"/>
    <property type="project" value="UniProtKB-EC"/>
</dbReference>
<feature type="domain" description="Orn/DAP/Arg decarboxylase 2 N-terminal" evidence="15">
    <location>
        <begin position="145"/>
        <end position="398"/>
    </location>
</feature>
<evidence type="ECO:0000313" key="16">
    <source>
        <dbReference type="EMBL" id="KAG1359154.1"/>
    </source>
</evidence>
<comment type="cofactor">
    <cofactor evidence="2 14">
        <name>Mg(2+)</name>
        <dbReference type="ChEBI" id="CHEBI:18420"/>
    </cofactor>
</comment>
<evidence type="ECO:0000256" key="5">
    <source>
        <dbReference type="ARBA" id="ARBA00012426"/>
    </source>
</evidence>
<dbReference type="PROSITE" id="PS00878">
    <property type="entry name" value="ODR_DC_2_1"/>
    <property type="match status" value="1"/>
</dbReference>
<keyword evidence="17" id="KW-1185">Reference proteome</keyword>
<evidence type="ECO:0000256" key="9">
    <source>
        <dbReference type="ARBA" id="ARBA00023066"/>
    </source>
</evidence>
<comment type="pathway">
    <text evidence="3 14">Amine and polyamine biosynthesis; agmatine biosynthesis; agmatine from L-arginine: step 1/1.</text>
</comment>
<reference evidence="16" key="2">
    <citation type="submission" date="2019-07" db="EMBL/GenBank/DDBJ databases">
        <authorList>
            <person name="Yang Y."/>
            <person name="Bocs S."/>
            <person name="Baudouin L."/>
        </authorList>
    </citation>
    <scope>NUCLEOTIDE SEQUENCE</scope>
    <source>
        <tissue evidence="16">Spear leaf of Hainan Tall coconut</tissue>
    </source>
</reference>
<dbReference type="InterPro" id="IPR022653">
    <property type="entry name" value="De-COase2_pyr-phos_BS"/>
</dbReference>
<dbReference type="PROSITE" id="PS00879">
    <property type="entry name" value="ODR_DC_2_2"/>
    <property type="match status" value="1"/>
</dbReference>
<keyword evidence="6 14" id="KW-0210">Decarboxylase</keyword>
<evidence type="ECO:0000313" key="17">
    <source>
        <dbReference type="Proteomes" id="UP000797356"/>
    </source>
</evidence>
<dbReference type="AlphaFoldDB" id="A0A8K0IHD2"/>
<evidence type="ECO:0000256" key="11">
    <source>
        <dbReference type="ARBA" id="ARBA00049309"/>
    </source>
</evidence>
<dbReference type="Gene3D" id="2.40.37.10">
    <property type="entry name" value="Lyase, Ornithine Decarboxylase, Chain A, domain 1"/>
    <property type="match status" value="1"/>
</dbReference>
<dbReference type="FunFam" id="3.20.20.10:FF:000001">
    <property type="entry name" value="Biosynthetic arginine decarboxylase"/>
    <property type="match status" value="1"/>
</dbReference>
<dbReference type="EC" id="4.1.1.19" evidence="5 14"/>
<sequence>MPALACVDAAVPPPGYGLAWDGSLPAPGPFPGGAPTAATADLEHLSPWSPDLSAALYKIDGWGAPYFSVNAAGNIAVRPYGSATLPHQEIDLMKVVRKASDPKSAGGLGLQLPLIVRLPDVLRHRLESLHSAFDFAIRSSGYGAHYQGVYPVKCNQDRLIVEDVVEFGAPFRFGLEAGSKPELLLAMTCLARGNPEAFLICNGYKDEEYVALALLARTLNLNAVIVLEEEQELDTVVETSRRVGVKPVIGLRAKLRTRHSGHFGSTSGEKGKFGLTTAQILSVARKLQRLEMLDCLQLLHFHIGSQIPSTTLLADGVGEAAHIYCELVRLGAAMRVIDVGGGLGIDYDGSHSSGSDMSVGYGLDEYADAVVRAVQYACDRKGVRHPILCSESGRALVSHHSVLIFEAVSSTTAAACDPAAALGAGPTYFLDKLPDDARSDCRDLIAATFQAECDKVLIYMDELKRKCVEQFKDGRLRLEHLAAIDGLCELVANETGPAHPVRTYHVNLSLFTSMPDFWAIEQLFPIVPIHRLDQRPRVEGVLSDLTCDSDGKVDRFIGGRPSLPLHEFGGGGNDGGYYLGMFLGGAYQEALGGLHNLFGGPSVVRVTQSDGPHCFAVTRAVPGPSCADVLRAMQHEPELMFEALKRRAEESAARGGGVDAGAVATALARAFRSMPYLVVGGDSGGDGMSSDSEVSAGGAEASDDGSYEEWEFIRCLSV</sequence>
<dbReference type="GO" id="GO:0006527">
    <property type="term" value="P:L-arginine catabolic process"/>
    <property type="evidence" value="ECO:0007669"/>
    <property type="project" value="InterPro"/>
</dbReference>
<dbReference type="InterPro" id="IPR002985">
    <property type="entry name" value="Arg_decrbxlase"/>
</dbReference>
<dbReference type="NCBIfam" id="TIGR01273">
    <property type="entry name" value="speA"/>
    <property type="match status" value="1"/>
</dbReference>
<evidence type="ECO:0000256" key="14">
    <source>
        <dbReference type="RuleBase" id="RU003740"/>
    </source>
</evidence>
<dbReference type="PIRSF" id="PIRSF001336">
    <property type="entry name" value="Arg_decrbxlase"/>
    <property type="match status" value="1"/>
</dbReference>
<dbReference type="PRINTS" id="PR01180">
    <property type="entry name" value="ARGDCRBXLASE"/>
</dbReference>
<comment type="caution">
    <text evidence="16">The sequence shown here is derived from an EMBL/GenBank/DDBJ whole genome shotgun (WGS) entry which is preliminary data.</text>
</comment>
<comment type="similarity">
    <text evidence="4 14">Belongs to the Orn/Lys/Arg decarboxylase class-II family. SpeA subfamily.</text>
</comment>
<keyword evidence="8 12" id="KW-0663">Pyridoxal phosphate</keyword>
<name>A0A8K0IHD2_COCNU</name>
<dbReference type="InterPro" id="IPR000183">
    <property type="entry name" value="Orn/DAP/Arg_de-COase"/>
</dbReference>
<keyword evidence="9 14" id="KW-0745">Spermidine biosynthesis</keyword>
<evidence type="ECO:0000256" key="7">
    <source>
        <dbReference type="ARBA" id="ARBA00022842"/>
    </source>
</evidence>
<dbReference type="EMBL" id="CM017879">
    <property type="protein sequence ID" value="KAG1359154.1"/>
    <property type="molecule type" value="Genomic_DNA"/>
</dbReference>
<evidence type="ECO:0000256" key="6">
    <source>
        <dbReference type="ARBA" id="ARBA00022793"/>
    </source>
</evidence>
<organism evidence="16 17">
    <name type="scientific">Cocos nucifera</name>
    <name type="common">Coconut palm</name>
    <dbReference type="NCBI Taxonomy" id="13894"/>
    <lineage>
        <taxon>Eukaryota</taxon>
        <taxon>Viridiplantae</taxon>
        <taxon>Streptophyta</taxon>
        <taxon>Embryophyta</taxon>
        <taxon>Tracheophyta</taxon>
        <taxon>Spermatophyta</taxon>
        <taxon>Magnoliopsida</taxon>
        <taxon>Liliopsida</taxon>
        <taxon>Arecaceae</taxon>
        <taxon>Arecoideae</taxon>
        <taxon>Cocoseae</taxon>
        <taxon>Attaleinae</taxon>
        <taxon>Cocos</taxon>
    </lineage>
</organism>
<dbReference type="Gene3D" id="3.20.20.10">
    <property type="entry name" value="Alanine racemase"/>
    <property type="match status" value="1"/>
</dbReference>
<dbReference type="Proteomes" id="UP000797356">
    <property type="component" value="Chromosome 8"/>
</dbReference>
<comment type="cofactor">
    <cofactor evidence="1 12 14">
        <name>pyridoxal 5'-phosphate</name>
        <dbReference type="ChEBI" id="CHEBI:597326"/>
    </cofactor>
</comment>
<dbReference type="UniPathway" id="UPA00186">
    <property type="reaction ID" value="UER00284"/>
</dbReference>
<keyword evidence="7 14" id="KW-0460">Magnesium</keyword>
<dbReference type="InterPro" id="IPR029066">
    <property type="entry name" value="PLP-binding_barrel"/>
</dbReference>
<dbReference type="CDD" id="cd06830">
    <property type="entry name" value="PLPDE_III_ADC"/>
    <property type="match status" value="1"/>
</dbReference>
<keyword evidence="10 14" id="KW-0456">Lyase</keyword>
<evidence type="ECO:0000256" key="12">
    <source>
        <dbReference type="PIRSR" id="PIRSR001336-50"/>
    </source>
</evidence>
<dbReference type="GO" id="GO:0008295">
    <property type="term" value="P:spermidine biosynthetic process"/>
    <property type="evidence" value="ECO:0007669"/>
    <property type="project" value="UniProtKB-KW"/>
</dbReference>
<dbReference type="Gene3D" id="1.20.58.930">
    <property type="match status" value="1"/>
</dbReference>
<dbReference type="InterPro" id="IPR022657">
    <property type="entry name" value="De-COase2_CS"/>
</dbReference>
<feature type="modified residue" description="N6-(pyridoxal phosphate)lysine" evidence="12">
    <location>
        <position position="153"/>
    </location>
</feature>
<dbReference type="GO" id="GO:0009409">
    <property type="term" value="P:response to cold"/>
    <property type="evidence" value="ECO:0007669"/>
    <property type="project" value="UniProtKB-ARBA"/>
</dbReference>
<dbReference type="PRINTS" id="PR01179">
    <property type="entry name" value="ODADCRBXLASE"/>
</dbReference>
<dbReference type="NCBIfam" id="NF003763">
    <property type="entry name" value="PRK05354.1"/>
    <property type="match status" value="1"/>
</dbReference>
<feature type="active site" description="Proton donor" evidence="13">
    <location>
        <position position="547"/>
    </location>
</feature>
<comment type="catalytic activity">
    <reaction evidence="11 14">
        <text>L-arginine + H(+) = agmatine + CO2</text>
        <dbReference type="Rhea" id="RHEA:17641"/>
        <dbReference type="ChEBI" id="CHEBI:15378"/>
        <dbReference type="ChEBI" id="CHEBI:16526"/>
        <dbReference type="ChEBI" id="CHEBI:32682"/>
        <dbReference type="ChEBI" id="CHEBI:58145"/>
        <dbReference type="EC" id="4.1.1.19"/>
    </reaction>
</comment>
<evidence type="ECO:0000256" key="1">
    <source>
        <dbReference type="ARBA" id="ARBA00001933"/>
    </source>
</evidence>
<dbReference type="OrthoDB" id="3717802at2759"/>
<protein>
    <recommendedName>
        <fullName evidence="5 14">Arginine decarboxylase</fullName>
        <ecNumber evidence="5 14">4.1.1.19</ecNumber>
    </recommendedName>
</protein>
<dbReference type="SUPFAM" id="SSF51419">
    <property type="entry name" value="PLP-binding barrel"/>
    <property type="match status" value="1"/>
</dbReference>
<evidence type="ECO:0000256" key="10">
    <source>
        <dbReference type="ARBA" id="ARBA00023239"/>
    </source>
</evidence>
<evidence type="ECO:0000259" key="15">
    <source>
        <dbReference type="Pfam" id="PF02784"/>
    </source>
</evidence>
<reference evidence="16" key="1">
    <citation type="journal article" date="2017" name="Gigascience">
        <title>The genome draft of coconut (Cocos nucifera).</title>
        <authorList>
            <person name="Xiao Y."/>
            <person name="Xu P."/>
            <person name="Fan H."/>
            <person name="Baudouin L."/>
            <person name="Xia W."/>
            <person name="Bocs S."/>
            <person name="Xu J."/>
            <person name="Li Q."/>
            <person name="Guo A."/>
            <person name="Zhou L."/>
            <person name="Li J."/>
            <person name="Wu Y."/>
            <person name="Ma Z."/>
            <person name="Armero A."/>
            <person name="Issali A.E."/>
            <person name="Liu N."/>
            <person name="Peng M."/>
            <person name="Yang Y."/>
        </authorList>
    </citation>
    <scope>NUCLEOTIDE SEQUENCE</scope>
    <source>
        <tissue evidence="16">Spear leaf of Hainan Tall coconut</tissue>
    </source>
</reference>
<evidence type="ECO:0000256" key="4">
    <source>
        <dbReference type="ARBA" id="ARBA00008357"/>
    </source>
</evidence>
<evidence type="ECO:0000256" key="8">
    <source>
        <dbReference type="ARBA" id="ARBA00022898"/>
    </source>
</evidence>
<evidence type="ECO:0000256" key="13">
    <source>
        <dbReference type="PIRSR" id="PIRSR600183-50"/>
    </source>
</evidence>